<accession>X0U2X7</accession>
<evidence type="ECO:0000256" key="5">
    <source>
        <dbReference type="ARBA" id="ARBA00022989"/>
    </source>
</evidence>
<dbReference type="GO" id="GO:0005886">
    <property type="term" value="C:plasma membrane"/>
    <property type="evidence" value="ECO:0007669"/>
    <property type="project" value="TreeGrafter"/>
</dbReference>
<dbReference type="InterPro" id="IPR013685">
    <property type="entry name" value="POTRA_FtsQ_type"/>
</dbReference>
<dbReference type="PANTHER" id="PTHR37820:SF1">
    <property type="entry name" value="CELL DIVISION PROTEIN FTSQ"/>
    <property type="match status" value="1"/>
</dbReference>
<evidence type="ECO:0000256" key="2">
    <source>
        <dbReference type="ARBA" id="ARBA00022475"/>
    </source>
</evidence>
<dbReference type="PANTHER" id="PTHR37820">
    <property type="entry name" value="CELL DIVISION PROTEIN DIVIB"/>
    <property type="match status" value="1"/>
</dbReference>
<dbReference type="AlphaFoldDB" id="X0U2X7"/>
<feature type="domain" description="POTRA" evidence="9">
    <location>
        <begin position="65"/>
        <end position="132"/>
    </location>
</feature>
<keyword evidence="2" id="KW-1003">Cell membrane</keyword>
<gene>
    <name evidence="10" type="ORF">S01H1_27953</name>
</gene>
<feature type="transmembrane region" description="Helical" evidence="8">
    <location>
        <begin position="43"/>
        <end position="61"/>
    </location>
</feature>
<comment type="subcellular location">
    <subcellularLocation>
        <location evidence="1">Membrane</location>
    </subcellularLocation>
</comment>
<evidence type="ECO:0000256" key="4">
    <source>
        <dbReference type="ARBA" id="ARBA00022692"/>
    </source>
</evidence>
<dbReference type="InterPro" id="IPR005548">
    <property type="entry name" value="Cell_div_FtsQ/DivIB_C"/>
</dbReference>
<evidence type="ECO:0000256" key="1">
    <source>
        <dbReference type="ARBA" id="ARBA00004370"/>
    </source>
</evidence>
<keyword evidence="3" id="KW-0132">Cell division</keyword>
<evidence type="ECO:0000256" key="8">
    <source>
        <dbReference type="SAM" id="Phobius"/>
    </source>
</evidence>
<organism evidence="10">
    <name type="scientific">marine sediment metagenome</name>
    <dbReference type="NCBI Taxonomy" id="412755"/>
    <lineage>
        <taxon>unclassified sequences</taxon>
        <taxon>metagenomes</taxon>
        <taxon>ecological metagenomes</taxon>
    </lineage>
</organism>
<dbReference type="PROSITE" id="PS51779">
    <property type="entry name" value="POTRA"/>
    <property type="match status" value="1"/>
</dbReference>
<feature type="non-terminal residue" evidence="10">
    <location>
        <position position="1"/>
    </location>
</feature>
<proteinExistence type="predicted"/>
<comment type="caution">
    <text evidence="10">The sequence shown here is derived from an EMBL/GenBank/DDBJ whole genome shotgun (WGS) entry which is preliminary data.</text>
</comment>
<sequence length="268" mass="30125">NAIRRSKGVHRDDWQTTSGRPLQGHVLLGEDEEPGGPRLWRRLLVLLLVTGLIAGGLALYFTPVFRVQEVQVTGAQTLDAYSLAELADLKDASMFTVPLDDAQERLAALPMVKSVKAERRWPHTVRLIVEERQPWSYWYTEEDEYIVDADGVVLEGAMPAPDAPVIYHRDRSAQFQPGDVIDADAVHLARQLLDSLPATLDMGLVRLEYDSREGLSLMTDAGYRVIVGDSHGLEYKLAVWEALEQRLGRQQMQGQVLDLRFGDRPSLR</sequence>
<dbReference type="InterPro" id="IPR034746">
    <property type="entry name" value="POTRA"/>
</dbReference>
<evidence type="ECO:0000256" key="3">
    <source>
        <dbReference type="ARBA" id="ARBA00022618"/>
    </source>
</evidence>
<dbReference type="InterPro" id="IPR050487">
    <property type="entry name" value="FtsQ_DivIB"/>
</dbReference>
<name>X0U2X7_9ZZZZ</name>
<dbReference type="Pfam" id="PF08478">
    <property type="entry name" value="POTRA_1"/>
    <property type="match status" value="1"/>
</dbReference>
<evidence type="ECO:0000256" key="7">
    <source>
        <dbReference type="ARBA" id="ARBA00023306"/>
    </source>
</evidence>
<keyword evidence="7" id="KW-0131">Cell cycle</keyword>
<keyword evidence="4 8" id="KW-0812">Transmembrane</keyword>
<evidence type="ECO:0000256" key="6">
    <source>
        <dbReference type="ARBA" id="ARBA00023136"/>
    </source>
</evidence>
<dbReference type="Pfam" id="PF03799">
    <property type="entry name" value="FtsQ_DivIB_C"/>
    <property type="match status" value="1"/>
</dbReference>
<dbReference type="EMBL" id="BARS01017055">
    <property type="protein sequence ID" value="GAF93711.1"/>
    <property type="molecule type" value="Genomic_DNA"/>
</dbReference>
<evidence type="ECO:0000313" key="10">
    <source>
        <dbReference type="EMBL" id="GAF93711.1"/>
    </source>
</evidence>
<protein>
    <recommendedName>
        <fullName evidence="9">POTRA domain-containing protein</fullName>
    </recommendedName>
</protein>
<keyword evidence="6 8" id="KW-0472">Membrane</keyword>
<keyword evidence="5 8" id="KW-1133">Transmembrane helix</keyword>
<dbReference type="Gene3D" id="3.10.20.310">
    <property type="entry name" value="membrane protein fhac"/>
    <property type="match status" value="1"/>
</dbReference>
<evidence type="ECO:0000259" key="9">
    <source>
        <dbReference type="PROSITE" id="PS51779"/>
    </source>
</evidence>
<reference evidence="10" key="1">
    <citation type="journal article" date="2014" name="Front. Microbiol.">
        <title>High frequency of phylogenetically diverse reductive dehalogenase-homologous genes in deep subseafloor sedimentary metagenomes.</title>
        <authorList>
            <person name="Kawai M."/>
            <person name="Futagami T."/>
            <person name="Toyoda A."/>
            <person name="Takaki Y."/>
            <person name="Nishi S."/>
            <person name="Hori S."/>
            <person name="Arai W."/>
            <person name="Tsubouchi T."/>
            <person name="Morono Y."/>
            <person name="Uchiyama I."/>
            <person name="Ito T."/>
            <person name="Fujiyama A."/>
            <person name="Inagaki F."/>
            <person name="Takami H."/>
        </authorList>
    </citation>
    <scope>NUCLEOTIDE SEQUENCE</scope>
    <source>
        <strain evidence="10">Expedition CK06-06</strain>
    </source>
</reference>
<dbReference type="GO" id="GO:0051301">
    <property type="term" value="P:cell division"/>
    <property type="evidence" value="ECO:0007669"/>
    <property type="project" value="UniProtKB-KW"/>
</dbReference>